<dbReference type="InterPro" id="IPR050744">
    <property type="entry name" value="AI-2_Isomerase_LsrG"/>
</dbReference>
<feature type="domain" description="ABM" evidence="1">
    <location>
        <begin position="2"/>
        <end position="93"/>
    </location>
</feature>
<keyword evidence="2" id="KW-0560">Oxidoreductase</keyword>
<organism evidence="2 3">
    <name type="scientific">Algicella marina</name>
    <dbReference type="NCBI Taxonomy" id="2683284"/>
    <lineage>
        <taxon>Bacteria</taxon>
        <taxon>Pseudomonadati</taxon>
        <taxon>Pseudomonadota</taxon>
        <taxon>Alphaproteobacteria</taxon>
        <taxon>Rhodobacterales</taxon>
        <taxon>Paracoccaceae</taxon>
        <taxon>Algicella</taxon>
    </lineage>
</organism>
<dbReference type="SUPFAM" id="SSF54909">
    <property type="entry name" value="Dimeric alpha+beta barrel"/>
    <property type="match status" value="1"/>
</dbReference>
<keyword evidence="2" id="KW-0503">Monooxygenase</keyword>
<evidence type="ECO:0000259" key="1">
    <source>
        <dbReference type="PROSITE" id="PS51725"/>
    </source>
</evidence>
<dbReference type="PROSITE" id="PS51725">
    <property type="entry name" value="ABM"/>
    <property type="match status" value="1"/>
</dbReference>
<dbReference type="Proteomes" id="UP000464495">
    <property type="component" value="Chromosome"/>
</dbReference>
<dbReference type="RefSeq" id="WP_161862852.1">
    <property type="nucleotide sequence ID" value="NZ_CP046620.1"/>
</dbReference>
<dbReference type="GO" id="GO:0004497">
    <property type="term" value="F:monooxygenase activity"/>
    <property type="evidence" value="ECO:0007669"/>
    <property type="project" value="UniProtKB-KW"/>
</dbReference>
<sequence length="96" mass="10924">MFVVIVTFQIRDGRMPDFLPAMIENARTSLAEEEGCHRFDVCTDSERGNEVFLYELYTDRAAFDGHLQSAHFKAFDNAVSSLVGHKDIRTYDMVAS</sequence>
<evidence type="ECO:0000313" key="2">
    <source>
        <dbReference type="EMBL" id="QHQ36305.1"/>
    </source>
</evidence>
<dbReference type="PANTHER" id="PTHR33336:SF1">
    <property type="entry name" value="(4S)-4-HYDROXY-5-PHOSPHONOOXYPENTANE-2,3-DIONE ISOMERASE"/>
    <property type="match status" value="1"/>
</dbReference>
<protein>
    <submittedName>
        <fullName evidence="2">Antibiotic biosynthesis monooxygenase</fullName>
    </submittedName>
</protein>
<name>A0A6P1T3I9_9RHOB</name>
<dbReference type="GO" id="GO:0005829">
    <property type="term" value="C:cytosol"/>
    <property type="evidence" value="ECO:0007669"/>
    <property type="project" value="TreeGrafter"/>
</dbReference>
<proteinExistence type="predicted"/>
<dbReference type="InterPro" id="IPR011008">
    <property type="entry name" value="Dimeric_a/b-barrel"/>
</dbReference>
<accession>A0A6P1T3I9</accession>
<dbReference type="KEGG" id="amaq:GO499_14540"/>
<dbReference type="InterPro" id="IPR007138">
    <property type="entry name" value="ABM_dom"/>
</dbReference>
<keyword evidence="3" id="KW-1185">Reference proteome</keyword>
<dbReference type="PANTHER" id="PTHR33336">
    <property type="entry name" value="QUINOL MONOOXYGENASE YGIN-RELATED"/>
    <property type="match status" value="1"/>
</dbReference>
<evidence type="ECO:0000313" key="3">
    <source>
        <dbReference type="Proteomes" id="UP000464495"/>
    </source>
</evidence>
<dbReference type="EMBL" id="CP046620">
    <property type="protein sequence ID" value="QHQ36305.1"/>
    <property type="molecule type" value="Genomic_DNA"/>
</dbReference>
<dbReference type="AlphaFoldDB" id="A0A6P1T3I9"/>
<reference evidence="2 3" key="1">
    <citation type="submission" date="2019-12" db="EMBL/GenBank/DDBJ databases">
        <title>Complete genome sequence of Algicella marina strain 9Alg 56(T) isolated from the red alga Tichocarpus crinitus.</title>
        <authorList>
            <person name="Kim S.-G."/>
            <person name="Nedashkovskaya O.I."/>
        </authorList>
    </citation>
    <scope>NUCLEOTIDE SEQUENCE [LARGE SCALE GENOMIC DNA]</scope>
    <source>
        <strain evidence="2 3">9Alg 56</strain>
    </source>
</reference>
<gene>
    <name evidence="2" type="ORF">GO499_14540</name>
</gene>
<dbReference type="Pfam" id="PF03992">
    <property type="entry name" value="ABM"/>
    <property type="match status" value="1"/>
</dbReference>
<dbReference type="Gene3D" id="3.30.70.100">
    <property type="match status" value="1"/>
</dbReference>